<name>A0A1W1HGS7_9BACT</name>
<dbReference type="AlphaFoldDB" id="A0A1W1HGS7"/>
<organism evidence="1 2">
    <name type="scientific">Desulfamplus magnetovallimortis</name>
    <dbReference type="NCBI Taxonomy" id="1246637"/>
    <lineage>
        <taxon>Bacteria</taxon>
        <taxon>Pseudomonadati</taxon>
        <taxon>Thermodesulfobacteriota</taxon>
        <taxon>Desulfobacteria</taxon>
        <taxon>Desulfobacterales</taxon>
        <taxon>Desulfobacteraceae</taxon>
        <taxon>Desulfamplus</taxon>
    </lineage>
</organism>
<reference evidence="1 2" key="1">
    <citation type="submission" date="2017-03" db="EMBL/GenBank/DDBJ databases">
        <authorList>
            <person name="Afonso C.L."/>
            <person name="Miller P.J."/>
            <person name="Scott M.A."/>
            <person name="Spackman E."/>
            <person name="Goraichik I."/>
            <person name="Dimitrov K.M."/>
            <person name="Suarez D.L."/>
            <person name="Swayne D.E."/>
        </authorList>
    </citation>
    <scope>NUCLEOTIDE SEQUENCE [LARGE SCALE GENOMIC DNA]</scope>
    <source>
        <strain evidence="1">PRJEB14757</strain>
    </source>
</reference>
<protein>
    <submittedName>
        <fullName evidence="1">Uncharacterized protein</fullName>
    </submittedName>
</protein>
<proteinExistence type="predicted"/>
<gene>
    <name evidence="1" type="ORF">MTBBW1_410066</name>
</gene>
<sequence length="42" mass="5001">MGGYQVWIYKSEAIKKQKKLGVRVKVYVVILPDMVICFYHIR</sequence>
<dbReference type="EMBL" id="FWEV01000283">
    <property type="protein sequence ID" value="SLM31711.1"/>
    <property type="molecule type" value="Genomic_DNA"/>
</dbReference>
<keyword evidence="2" id="KW-1185">Reference proteome</keyword>
<dbReference type="Proteomes" id="UP000191931">
    <property type="component" value="Unassembled WGS sequence"/>
</dbReference>
<evidence type="ECO:0000313" key="2">
    <source>
        <dbReference type="Proteomes" id="UP000191931"/>
    </source>
</evidence>
<evidence type="ECO:0000313" key="1">
    <source>
        <dbReference type="EMBL" id="SLM31711.1"/>
    </source>
</evidence>
<accession>A0A1W1HGS7</accession>